<keyword evidence="2" id="KW-0812">Transmembrane</keyword>
<evidence type="ECO:0000313" key="4">
    <source>
        <dbReference type="Proteomes" id="UP000785679"/>
    </source>
</evidence>
<evidence type="ECO:0000256" key="1">
    <source>
        <dbReference type="SAM" id="MobiDB-lite"/>
    </source>
</evidence>
<evidence type="ECO:0000313" key="3">
    <source>
        <dbReference type="EMBL" id="TNV86807.1"/>
    </source>
</evidence>
<organism evidence="3 4">
    <name type="scientific">Halteria grandinella</name>
    <dbReference type="NCBI Taxonomy" id="5974"/>
    <lineage>
        <taxon>Eukaryota</taxon>
        <taxon>Sar</taxon>
        <taxon>Alveolata</taxon>
        <taxon>Ciliophora</taxon>
        <taxon>Intramacronucleata</taxon>
        <taxon>Spirotrichea</taxon>
        <taxon>Stichotrichia</taxon>
        <taxon>Sporadotrichida</taxon>
        <taxon>Halteriidae</taxon>
        <taxon>Halteria</taxon>
    </lineage>
</organism>
<feature type="transmembrane region" description="Helical" evidence="2">
    <location>
        <begin position="185"/>
        <end position="201"/>
    </location>
</feature>
<keyword evidence="2" id="KW-0472">Membrane</keyword>
<accession>A0A8J8T8W6</accession>
<sequence>MEERTGECKQRIGTQKGNPPVQVLPLASEFDHRICNSRDQIEDGPRLPLRERRKNSNVDDISIEIGQSVVPQHKQEDDLIKLGGNQPNNYGHNPSTPQIEVEIGLEDLLNHFEKQYEQHALSKKFKNEDCEKDFKAFFQKDVIHLQMITLWQSVTVSCVIGIWFLIDTIKLGSVYISSDKDWSSFPVYIGNSLLLSLHCYLSRRYQQMAMNFCEFQTLLCFVVYNEIAIQCSSIMIDPYNFPMIFATIATLSKMSYNQT</sequence>
<reference evidence="3" key="1">
    <citation type="submission" date="2019-06" db="EMBL/GenBank/DDBJ databases">
        <authorList>
            <person name="Zheng W."/>
        </authorList>
    </citation>
    <scope>NUCLEOTIDE SEQUENCE</scope>
    <source>
        <strain evidence="3">QDHG01</strain>
    </source>
</reference>
<dbReference type="Proteomes" id="UP000785679">
    <property type="component" value="Unassembled WGS sequence"/>
</dbReference>
<feature type="transmembrane region" description="Helical" evidence="2">
    <location>
        <begin position="142"/>
        <end position="165"/>
    </location>
</feature>
<comment type="caution">
    <text evidence="3">The sequence shown here is derived from an EMBL/GenBank/DDBJ whole genome shotgun (WGS) entry which is preliminary data.</text>
</comment>
<evidence type="ECO:0000256" key="2">
    <source>
        <dbReference type="SAM" id="Phobius"/>
    </source>
</evidence>
<protein>
    <submittedName>
        <fullName evidence="3">Uncharacterized protein</fullName>
    </submittedName>
</protein>
<keyword evidence="4" id="KW-1185">Reference proteome</keyword>
<proteinExistence type="predicted"/>
<feature type="region of interest" description="Disordered" evidence="1">
    <location>
        <begin position="1"/>
        <end position="20"/>
    </location>
</feature>
<keyword evidence="2" id="KW-1133">Transmembrane helix</keyword>
<gene>
    <name evidence="3" type="ORF">FGO68_gene15758</name>
</gene>
<dbReference type="AlphaFoldDB" id="A0A8J8T8W6"/>
<feature type="compositionally biased region" description="Basic and acidic residues" evidence="1">
    <location>
        <begin position="1"/>
        <end position="10"/>
    </location>
</feature>
<name>A0A8J8T8W6_HALGN</name>
<dbReference type="EMBL" id="RRYP01000823">
    <property type="protein sequence ID" value="TNV86807.1"/>
    <property type="molecule type" value="Genomic_DNA"/>
</dbReference>